<reference evidence="2" key="1">
    <citation type="journal article" date="2022" name="bioRxiv">
        <title>Sequencing and chromosome-scale assembly of the giantPleurodeles waltlgenome.</title>
        <authorList>
            <person name="Brown T."/>
            <person name="Elewa A."/>
            <person name="Iarovenko S."/>
            <person name="Subramanian E."/>
            <person name="Araus A.J."/>
            <person name="Petzold A."/>
            <person name="Susuki M."/>
            <person name="Suzuki K.-i.T."/>
            <person name="Hayashi T."/>
            <person name="Toyoda A."/>
            <person name="Oliveira C."/>
            <person name="Osipova E."/>
            <person name="Leigh N.D."/>
            <person name="Simon A."/>
            <person name="Yun M.H."/>
        </authorList>
    </citation>
    <scope>NUCLEOTIDE SEQUENCE</scope>
    <source>
        <strain evidence="2">20211129_DDA</strain>
        <tissue evidence="2">Liver</tissue>
    </source>
</reference>
<proteinExistence type="predicted"/>
<comment type="caution">
    <text evidence="2">The sequence shown here is derived from an EMBL/GenBank/DDBJ whole genome shotgun (WGS) entry which is preliminary data.</text>
</comment>
<name>A0AAV7NN26_PLEWA</name>
<evidence type="ECO:0000256" key="1">
    <source>
        <dbReference type="SAM" id="MobiDB-lite"/>
    </source>
</evidence>
<evidence type="ECO:0000313" key="3">
    <source>
        <dbReference type="Proteomes" id="UP001066276"/>
    </source>
</evidence>
<feature type="non-terminal residue" evidence="2">
    <location>
        <position position="68"/>
    </location>
</feature>
<dbReference type="EMBL" id="JANPWB010000012">
    <property type="protein sequence ID" value="KAJ1117473.1"/>
    <property type="molecule type" value="Genomic_DNA"/>
</dbReference>
<dbReference type="Proteomes" id="UP001066276">
    <property type="component" value="Chromosome 8"/>
</dbReference>
<organism evidence="2 3">
    <name type="scientific">Pleurodeles waltl</name>
    <name type="common">Iberian ribbed newt</name>
    <dbReference type="NCBI Taxonomy" id="8319"/>
    <lineage>
        <taxon>Eukaryota</taxon>
        <taxon>Metazoa</taxon>
        <taxon>Chordata</taxon>
        <taxon>Craniata</taxon>
        <taxon>Vertebrata</taxon>
        <taxon>Euteleostomi</taxon>
        <taxon>Amphibia</taxon>
        <taxon>Batrachia</taxon>
        <taxon>Caudata</taxon>
        <taxon>Salamandroidea</taxon>
        <taxon>Salamandridae</taxon>
        <taxon>Pleurodelinae</taxon>
        <taxon>Pleurodeles</taxon>
    </lineage>
</organism>
<evidence type="ECO:0000313" key="2">
    <source>
        <dbReference type="EMBL" id="KAJ1117473.1"/>
    </source>
</evidence>
<feature type="region of interest" description="Disordered" evidence="1">
    <location>
        <begin position="41"/>
        <end position="68"/>
    </location>
</feature>
<dbReference type="AlphaFoldDB" id="A0AAV7NN26"/>
<protein>
    <submittedName>
        <fullName evidence="2">Uncharacterized protein</fullName>
    </submittedName>
</protein>
<sequence length="68" mass="7243">WFAGQTLQSLSHSSARNPAQAVCWSTSVRADSTLCCSSTGTQGATPSVHCSSKTSNPQLCQCQEPNRR</sequence>
<gene>
    <name evidence="2" type="ORF">NDU88_005673</name>
</gene>
<accession>A0AAV7NN26</accession>
<feature type="non-terminal residue" evidence="2">
    <location>
        <position position="1"/>
    </location>
</feature>
<keyword evidence="3" id="KW-1185">Reference proteome</keyword>